<evidence type="ECO:0000313" key="1">
    <source>
        <dbReference type="EMBL" id="CAI6068242.1"/>
    </source>
</evidence>
<organism evidence="1 2">
    <name type="scientific">Clonostachys chloroleuca</name>
    <dbReference type="NCBI Taxonomy" id="1926264"/>
    <lineage>
        <taxon>Eukaryota</taxon>
        <taxon>Fungi</taxon>
        <taxon>Dikarya</taxon>
        <taxon>Ascomycota</taxon>
        <taxon>Pezizomycotina</taxon>
        <taxon>Sordariomycetes</taxon>
        <taxon>Hypocreomycetidae</taxon>
        <taxon>Hypocreales</taxon>
        <taxon>Bionectriaceae</taxon>
        <taxon>Clonostachys</taxon>
    </lineage>
</organism>
<accession>A0AA35LTV6</accession>
<keyword evidence="2" id="KW-1185">Reference proteome</keyword>
<proteinExistence type="predicted"/>
<dbReference type="Proteomes" id="UP001160390">
    <property type="component" value="Unassembled WGS sequence"/>
</dbReference>
<dbReference type="AlphaFoldDB" id="A0AA35LTV6"/>
<protein>
    <submittedName>
        <fullName evidence="1">Uncharacterized protein</fullName>
    </submittedName>
</protein>
<reference evidence="1" key="1">
    <citation type="submission" date="2023-01" db="EMBL/GenBank/DDBJ databases">
        <authorList>
            <person name="Piombo E."/>
        </authorList>
    </citation>
    <scope>NUCLEOTIDE SEQUENCE</scope>
</reference>
<comment type="caution">
    <text evidence="1">The sequence shown here is derived from an EMBL/GenBank/DDBJ whole genome shotgun (WGS) entry which is preliminary data.</text>
</comment>
<dbReference type="EMBL" id="CABFNP030000633">
    <property type="protein sequence ID" value="CAI6068242.1"/>
    <property type="molecule type" value="Genomic_DNA"/>
</dbReference>
<sequence length="409" mass="46815">MERTNEYQRLLLANLSIHDQMRKLIVSRWTGVSLLVEDLVASAKYQDALVQVLSLQFPDEINVVITGLNDYAHDIRPYLGDKVLSEQELDATTKARALWDRVGELTENFKPTMLGELKEAMTRALQSLASAIEFMKSKPGQLFILRRQDESAWPSYKWPKAVQLVSEIICHDDILYISLQTDSTNERNSLMEKVQHTCSTSSLYIIRTLNIKNTDYYMAKRFDLNLLIRITTLRFHDAIRLDYSPVEYNARCLMTEPFAHLERMMVLAEAKAEDSPHFPHASLYHRVQTCKVKLEDAGGSTGFETHLLPAEDHTGEDPRQVIMDYMANLPRRYGRMAVDLQSLDDEFFYHVNCAMILGQLCGILSTWPPELQYLNELATYFGRLVQTAIAADDGELDDAEGDDEGYRSN</sequence>
<gene>
    <name evidence="1" type="ORF">CCHLO57077_00017758</name>
</gene>
<evidence type="ECO:0000313" key="2">
    <source>
        <dbReference type="Proteomes" id="UP001160390"/>
    </source>
</evidence>
<name>A0AA35LTV6_9HYPO</name>